<protein>
    <submittedName>
        <fullName evidence="1">Uncharacterized protein</fullName>
    </submittedName>
</protein>
<name>A0ACC3SMG2_9PEZI</name>
<evidence type="ECO:0000313" key="1">
    <source>
        <dbReference type="EMBL" id="KAK8217413.1"/>
    </source>
</evidence>
<sequence>MQRRLFSTVRRLQHENPLGLPRSGTPPNLQARMKRGLPERRSIKDVAKVIAVSSAKGGVGKSTVSVNLALAFARSGLRAGILDTDIFGPSIPTLLNLEGEEPRLSASNQLVPLTNYGLKSMSMGYLVPEKAPVVWRGLMAMKALQQLLHEVEWGGLDVLVLDMPPGTGDVQLTITQQINVDGAVIVSTPQDIALKDAVRGVEMFRKVNVPILGMIQNMSAFTCPTCNSTHSIFGTEGVTKKCEEMGIKLLGDIPLHPSICSDADRGKPTVVAEPESQYQAAFFAVCFNSLAVNSSDEKRSPYVQHEQYDSPFFPHASAGVTGRIAERSLAGGPMTDRSYQRGLDRASHRLTTRSIMASQDSRSPVTKPKRPGLVHRHSAYASTTSQSPSESGHGRAYSTGHHKPQRHVVGHGHRMHRNPSFGRNLSKANLAKLTAAHQKEEDEVDSGRHHRRSQSGGSIPQSSLAPSVVKPGQSMKRTATVAHLPRNTSHISLKKNHSHGQLTRLGSSRHVNKSKPELKRSYSHPAKVRSKSPAPGPKKSAVHFDVGDEDEGEEMEGVDDQWTEDSASASPNTTRDNTRSNTRQNSVILDPEGNPYRRRDQQPPDVAVVSEPASPGTSQIPSTINKQDFAVSEPPSEPVTNPSSYKSHTHSRPPDANAITKRILEQTPQSNAPPQLTSVTALSHAPSSNPQSLNHRTTYSTATSAGTSTPLVSRFIGTDGTDSNYATPANQSAFLQYARTGSNESGLTAAQRNRSAPNFGAPAPTSPSSDAGSGVVTPGGGLQPSRTQQKLWLQRGLSNIEANSQQYAPPVKGGYIGADGIGLTRRIETRGGEPVHMGLAFRPPWLLLLSINRASGCSRHATLICLDGLCCIHARRV</sequence>
<dbReference type="Proteomes" id="UP001320706">
    <property type="component" value="Unassembled WGS sequence"/>
</dbReference>
<accession>A0ACC3SMG2</accession>
<gene>
    <name evidence="1" type="ORF">M8818_001169</name>
</gene>
<keyword evidence="2" id="KW-1185">Reference proteome</keyword>
<reference evidence="1" key="1">
    <citation type="submission" date="2024-02" db="EMBL/GenBank/DDBJ databases">
        <title>Metagenome Assembled Genome of Zalaria obscura JY119.</title>
        <authorList>
            <person name="Vighnesh L."/>
            <person name="Jagadeeshwari U."/>
            <person name="Venkata Ramana C."/>
            <person name="Sasikala C."/>
        </authorList>
    </citation>
    <scope>NUCLEOTIDE SEQUENCE</scope>
    <source>
        <strain evidence="1">JY119</strain>
    </source>
</reference>
<dbReference type="EMBL" id="JAMKPW020000005">
    <property type="protein sequence ID" value="KAK8217413.1"/>
    <property type="molecule type" value="Genomic_DNA"/>
</dbReference>
<organism evidence="1 2">
    <name type="scientific">Zalaria obscura</name>
    <dbReference type="NCBI Taxonomy" id="2024903"/>
    <lineage>
        <taxon>Eukaryota</taxon>
        <taxon>Fungi</taxon>
        <taxon>Dikarya</taxon>
        <taxon>Ascomycota</taxon>
        <taxon>Pezizomycotina</taxon>
        <taxon>Dothideomycetes</taxon>
        <taxon>Dothideomycetidae</taxon>
        <taxon>Dothideales</taxon>
        <taxon>Zalariaceae</taxon>
        <taxon>Zalaria</taxon>
    </lineage>
</organism>
<comment type="caution">
    <text evidence="1">The sequence shown here is derived from an EMBL/GenBank/DDBJ whole genome shotgun (WGS) entry which is preliminary data.</text>
</comment>
<evidence type="ECO:0000313" key="2">
    <source>
        <dbReference type="Proteomes" id="UP001320706"/>
    </source>
</evidence>
<proteinExistence type="predicted"/>